<feature type="signal peptide" evidence="1">
    <location>
        <begin position="1"/>
        <end position="26"/>
    </location>
</feature>
<evidence type="ECO:0000256" key="1">
    <source>
        <dbReference type="SAM" id="SignalP"/>
    </source>
</evidence>
<reference evidence="2 3" key="1">
    <citation type="submission" date="2020-07" db="EMBL/GenBank/DDBJ databases">
        <authorList>
            <person name="Feng X."/>
        </authorList>
    </citation>
    <scope>NUCLEOTIDE SEQUENCE [LARGE SCALE GENOMIC DNA]</scope>
    <source>
        <strain evidence="2 3">JCM23202</strain>
    </source>
</reference>
<dbReference type="Pfam" id="PF07027">
    <property type="entry name" value="DUF1318"/>
    <property type="match status" value="1"/>
</dbReference>
<protein>
    <submittedName>
        <fullName evidence="2">DUF1318 domain-containing protein</fullName>
    </submittedName>
</protein>
<dbReference type="RefSeq" id="WP_185660042.1">
    <property type="nucleotide sequence ID" value="NZ_CAWPOO010000008.1"/>
</dbReference>
<accession>A0A7X1B5Q7</accession>
<dbReference type="InterPro" id="IPR008309">
    <property type="entry name" value="YdbL"/>
</dbReference>
<gene>
    <name evidence="2" type="ORF">H5P27_08840</name>
</gene>
<name>A0A7X1B5Q7_9BACT</name>
<evidence type="ECO:0000313" key="2">
    <source>
        <dbReference type="EMBL" id="MBC2606151.1"/>
    </source>
</evidence>
<organism evidence="2 3">
    <name type="scientific">Pelagicoccus albus</name>
    <dbReference type="NCBI Taxonomy" id="415222"/>
    <lineage>
        <taxon>Bacteria</taxon>
        <taxon>Pseudomonadati</taxon>
        <taxon>Verrucomicrobiota</taxon>
        <taxon>Opitutia</taxon>
        <taxon>Puniceicoccales</taxon>
        <taxon>Pelagicoccaceae</taxon>
        <taxon>Pelagicoccus</taxon>
    </lineage>
</organism>
<feature type="chain" id="PRO_5031312819" evidence="1">
    <location>
        <begin position="27"/>
        <end position="130"/>
    </location>
</feature>
<proteinExistence type="predicted"/>
<dbReference type="EMBL" id="JACHVC010000008">
    <property type="protein sequence ID" value="MBC2606151.1"/>
    <property type="molecule type" value="Genomic_DNA"/>
</dbReference>
<sequence length="130" mass="14231">MKTISISRILPLFALLFAILPSFAQAQNQDEEAIKQRLIERVAQVDALKLEGKVGENNKGLLEQRAMLKPAETQLMNSENADRRALYTIVGQKLGLTATLVGQGRAEDLRAKSASGVWVQAPDGTWSQKG</sequence>
<dbReference type="Proteomes" id="UP000526501">
    <property type="component" value="Unassembled WGS sequence"/>
</dbReference>
<comment type="caution">
    <text evidence="2">The sequence shown here is derived from an EMBL/GenBank/DDBJ whole genome shotgun (WGS) entry which is preliminary data.</text>
</comment>
<keyword evidence="3" id="KW-1185">Reference proteome</keyword>
<evidence type="ECO:0000313" key="3">
    <source>
        <dbReference type="Proteomes" id="UP000526501"/>
    </source>
</evidence>
<keyword evidence="1" id="KW-0732">Signal</keyword>
<dbReference type="AlphaFoldDB" id="A0A7X1B5Q7"/>